<proteinExistence type="predicted"/>
<accession>A0A645H0P1</accession>
<name>A0A645H0P1_9ZZZZ</name>
<sequence length="182" mass="18916">MGLIKVEHLATQPLQELRLVGRVGGQADHGHLFPPVEHAVAGGAVAHAGAQQLGLSRILGPAGYAGGQNHRPGLGHVGADAEIEGRPHGHDAQHLSGTDFGARLLRVGQKGLQHFAAGHARHAQVVIHPLGLVKCALLRGICNHQHGFVSGSGVDGGAQSRRSAAHHRDVVHGFPLLSVVFL</sequence>
<organism evidence="1">
    <name type="scientific">bioreactor metagenome</name>
    <dbReference type="NCBI Taxonomy" id="1076179"/>
    <lineage>
        <taxon>unclassified sequences</taxon>
        <taxon>metagenomes</taxon>
        <taxon>ecological metagenomes</taxon>
    </lineage>
</organism>
<protein>
    <submittedName>
        <fullName evidence="1">Uncharacterized protein</fullName>
    </submittedName>
</protein>
<evidence type="ECO:0000313" key="1">
    <source>
        <dbReference type="EMBL" id="MPN31549.1"/>
    </source>
</evidence>
<gene>
    <name evidence="1" type="ORF">SDC9_179023</name>
</gene>
<comment type="caution">
    <text evidence="1">The sequence shown here is derived from an EMBL/GenBank/DDBJ whole genome shotgun (WGS) entry which is preliminary data.</text>
</comment>
<dbReference type="AlphaFoldDB" id="A0A645H0P1"/>
<reference evidence="1" key="1">
    <citation type="submission" date="2019-08" db="EMBL/GenBank/DDBJ databases">
        <authorList>
            <person name="Kucharzyk K."/>
            <person name="Murdoch R.W."/>
            <person name="Higgins S."/>
            <person name="Loffler F."/>
        </authorList>
    </citation>
    <scope>NUCLEOTIDE SEQUENCE</scope>
</reference>
<dbReference type="EMBL" id="VSSQ01083113">
    <property type="protein sequence ID" value="MPN31549.1"/>
    <property type="molecule type" value="Genomic_DNA"/>
</dbReference>